<organism evidence="1 2">
    <name type="scientific">Candidatus Chloroploca asiatica</name>
    <dbReference type="NCBI Taxonomy" id="1506545"/>
    <lineage>
        <taxon>Bacteria</taxon>
        <taxon>Bacillati</taxon>
        <taxon>Chloroflexota</taxon>
        <taxon>Chloroflexia</taxon>
        <taxon>Chloroflexales</taxon>
        <taxon>Chloroflexineae</taxon>
        <taxon>Oscillochloridaceae</taxon>
        <taxon>Candidatus Chloroploca</taxon>
    </lineage>
</organism>
<accession>A0A2H3KLM1</accession>
<proteinExistence type="predicted"/>
<sequence>MHPVIDNLDFGKVGSYTSVAEVAQSLKRTHGDAQRSAAAAYGMALAAVGAMTGGKYRDDALEVLNVLVRAKAEIDIAALHLRPVVHVTSCILLAAQCFADEATIPCTEWPTQEEIAEVVCRQAQKYALSAQ</sequence>
<dbReference type="AlphaFoldDB" id="A0A2H3KLM1"/>
<name>A0A2H3KLM1_9CHLR</name>
<dbReference type="EMBL" id="LYXE01000086">
    <property type="protein sequence ID" value="PDV98973.1"/>
    <property type="molecule type" value="Genomic_DNA"/>
</dbReference>
<protein>
    <submittedName>
        <fullName evidence="1">Uncharacterized protein</fullName>
    </submittedName>
</protein>
<dbReference type="Proteomes" id="UP000220922">
    <property type="component" value="Unassembled WGS sequence"/>
</dbReference>
<comment type="caution">
    <text evidence="1">The sequence shown here is derived from an EMBL/GenBank/DDBJ whole genome shotgun (WGS) entry which is preliminary data.</text>
</comment>
<gene>
    <name evidence="1" type="ORF">A9Q02_14070</name>
</gene>
<dbReference type="RefSeq" id="WP_097652605.1">
    <property type="nucleotide sequence ID" value="NZ_LYXE01000086.1"/>
</dbReference>
<evidence type="ECO:0000313" key="2">
    <source>
        <dbReference type="Proteomes" id="UP000220922"/>
    </source>
</evidence>
<reference evidence="1 2" key="1">
    <citation type="submission" date="2016-05" db="EMBL/GenBank/DDBJ databases">
        <authorList>
            <person name="Lavstsen T."/>
            <person name="Jespersen J.S."/>
        </authorList>
    </citation>
    <scope>NUCLEOTIDE SEQUENCE [LARGE SCALE GENOMIC DNA]</scope>
    <source>
        <strain evidence="1 2">B7-9</strain>
    </source>
</reference>
<dbReference type="OrthoDB" id="8443654at2"/>
<evidence type="ECO:0000313" key="1">
    <source>
        <dbReference type="EMBL" id="PDV98973.1"/>
    </source>
</evidence>
<keyword evidence="2" id="KW-1185">Reference proteome</keyword>